<proteinExistence type="predicted"/>
<keyword evidence="2" id="KW-1185">Reference proteome</keyword>
<name>A0ACC6KT86_9SPHI</name>
<accession>A0ACC6KT86</accession>
<gene>
    <name evidence="1" type="ORF">J2X78_000863</name>
</gene>
<reference evidence="1" key="1">
    <citation type="submission" date="2023-07" db="EMBL/GenBank/DDBJ databases">
        <title>Sorghum-associated microbial communities from plants grown in Nebraska, USA.</title>
        <authorList>
            <person name="Schachtman D."/>
        </authorList>
    </citation>
    <scope>NUCLEOTIDE SEQUENCE</scope>
    <source>
        <strain evidence="1">2697</strain>
    </source>
</reference>
<organism evidence="1 2">
    <name type="scientific">Pedobacter africanus</name>
    <dbReference type="NCBI Taxonomy" id="151894"/>
    <lineage>
        <taxon>Bacteria</taxon>
        <taxon>Pseudomonadati</taxon>
        <taxon>Bacteroidota</taxon>
        <taxon>Sphingobacteriia</taxon>
        <taxon>Sphingobacteriales</taxon>
        <taxon>Sphingobacteriaceae</taxon>
        <taxon>Pedobacter</taxon>
    </lineage>
</organism>
<comment type="caution">
    <text evidence="1">The sequence shown here is derived from an EMBL/GenBank/DDBJ whole genome shotgun (WGS) entry which is preliminary data.</text>
</comment>
<protein>
    <submittedName>
        <fullName evidence="1">Uncharacterized protein</fullName>
    </submittedName>
</protein>
<dbReference type="Proteomes" id="UP001246858">
    <property type="component" value="Unassembled WGS sequence"/>
</dbReference>
<dbReference type="EMBL" id="JAVDTF010000001">
    <property type="protein sequence ID" value="MDR6782311.1"/>
    <property type="molecule type" value="Genomic_DNA"/>
</dbReference>
<sequence>MRSYSINHDKNSQKLLPSTNYKQTTFGISINLYRVGKAEKFEDLKDIEIQIAKTKDTKVDLYKMTSDLGMIFLNTTDPFINEDTIPYKMLFGRSVRKSVSVGDIGGFLPSSEIIEIAKWIKSNKIETFDGFSKMYDGLSTEVKKELKQLGTEDKVTLFNAYVRPLVILYFTALENQNSVIFIGL</sequence>
<evidence type="ECO:0000313" key="2">
    <source>
        <dbReference type="Proteomes" id="UP001246858"/>
    </source>
</evidence>
<evidence type="ECO:0000313" key="1">
    <source>
        <dbReference type="EMBL" id="MDR6782311.1"/>
    </source>
</evidence>